<dbReference type="InterPro" id="IPR036366">
    <property type="entry name" value="PGBDSf"/>
</dbReference>
<dbReference type="Proteomes" id="UP000249898">
    <property type="component" value="Chromosome"/>
</dbReference>
<dbReference type="InterPro" id="IPR002477">
    <property type="entry name" value="Peptidoglycan-bd-like"/>
</dbReference>
<evidence type="ECO:0000313" key="2">
    <source>
        <dbReference type="EMBL" id="AWX99951.1"/>
    </source>
</evidence>
<dbReference type="Pfam" id="PF01471">
    <property type="entry name" value="PG_binding_1"/>
    <property type="match status" value="1"/>
</dbReference>
<dbReference type="AlphaFoldDB" id="A0A2Z4PQZ9"/>
<protein>
    <recommendedName>
        <fullName evidence="1">Peptidoglycan binding-like domain-containing protein</fullName>
    </recommendedName>
</protein>
<dbReference type="InterPro" id="IPR036365">
    <property type="entry name" value="PGBD-like_sf"/>
</dbReference>
<dbReference type="RefSeq" id="WP_112137158.1">
    <property type="nucleotide sequence ID" value="NZ_CP016181.1"/>
</dbReference>
<organism evidence="2 3">
    <name type="scientific">Marinomonas primoryensis</name>
    <dbReference type="NCBI Taxonomy" id="178399"/>
    <lineage>
        <taxon>Bacteria</taxon>
        <taxon>Pseudomonadati</taxon>
        <taxon>Pseudomonadota</taxon>
        <taxon>Gammaproteobacteria</taxon>
        <taxon>Oceanospirillales</taxon>
        <taxon>Oceanospirillaceae</taxon>
        <taxon>Marinomonas</taxon>
    </lineage>
</organism>
<evidence type="ECO:0000313" key="3">
    <source>
        <dbReference type="Proteomes" id="UP000249898"/>
    </source>
</evidence>
<gene>
    <name evidence="2" type="ORF">A8139_08030</name>
</gene>
<name>A0A2Z4PQZ9_9GAMM</name>
<proteinExistence type="predicted"/>
<accession>A0A2Z4PQZ9</accession>
<dbReference type="EMBL" id="CP016181">
    <property type="protein sequence ID" value="AWX99951.1"/>
    <property type="molecule type" value="Genomic_DNA"/>
</dbReference>
<evidence type="ECO:0000259" key="1">
    <source>
        <dbReference type="Pfam" id="PF01471"/>
    </source>
</evidence>
<feature type="domain" description="Peptidoglycan binding-like" evidence="1">
    <location>
        <begin position="5"/>
        <end position="42"/>
    </location>
</feature>
<dbReference type="Gene3D" id="1.10.101.10">
    <property type="entry name" value="PGBD-like superfamily/PGBD"/>
    <property type="match status" value="1"/>
</dbReference>
<sequence>MSFSPEVEAIQKALNEVNIPVAIDGIFGEETEQGIILFQKSYTPTNNIHKDYQVGKIDGVVGKKTLLALDEAIVEGWKYFDVDDVYITFIDKRISVPDFAKEVYLSTDRKIMDHILHINPHLKRTFSQIMPGMSMVIAPFSYTHPDLAHAQEQVEDMMSTYFELSDQEREWFAQHHGTTTNAIITAATSELDVHQGQNDSSDFQPLNLTSILAGSGAVIAGGLVQGNRLSKTMKSFAGYSEHIAAQTKGLSGQALYSSEPYKEWRKTARQFQQQIKSITSEIGNPSYIKEIQPKKVNNYLNVGKKQLYRAKDFSKAISGIEMTALYKQAMSFSKMLGRANGIVIAAGLYGNVKETVDTCNAKGWFEEQCGRSATKNAVSGGVNIGGGLAIGAVIAFAPVTGGLSIALMISGTFLWGLYGSDVSDTIGVFIEESVFD</sequence>
<dbReference type="OrthoDB" id="6339631at2"/>
<dbReference type="SUPFAM" id="SSF47090">
    <property type="entry name" value="PGBD-like"/>
    <property type="match status" value="1"/>
</dbReference>
<reference evidence="2 3" key="1">
    <citation type="submission" date="2016-06" db="EMBL/GenBank/DDBJ databases">
        <title>The sequenced genome of the ice-adhering bacterium Marinomonas primoryensis, from Antarctica.</title>
        <authorList>
            <person name="Graham L."/>
            <person name="Vance T.D.R."/>
            <person name="Davies P.L."/>
        </authorList>
    </citation>
    <scope>NUCLEOTIDE SEQUENCE [LARGE SCALE GENOMIC DNA]</scope>
    <source>
        <strain evidence="2 3">AceL</strain>
    </source>
</reference>